<name>A0AA96VB58_9EURY</name>
<accession>A0AA96VB58</accession>
<dbReference type="RefSeq" id="WP_316556860.1">
    <property type="nucleotide sequence ID" value="NZ_CP131059.1"/>
</dbReference>
<dbReference type="EMBL" id="CP131059">
    <property type="protein sequence ID" value="WNY23717.1"/>
    <property type="molecule type" value="Genomic_DNA"/>
</dbReference>
<dbReference type="KEGG" id="mehf:MmiHf6_10310"/>
<dbReference type="InterPro" id="IPR003594">
    <property type="entry name" value="HATPase_dom"/>
</dbReference>
<feature type="domain" description="Histidine kinase" evidence="2">
    <location>
        <begin position="608"/>
        <end position="833"/>
    </location>
</feature>
<dbReference type="InterPro" id="IPR036890">
    <property type="entry name" value="HATPase_C_sf"/>
</dbReference>
<sequence length="833" mass="95422">MSKISFQVSAKAARLIGRESIADVDGAIIELVKNSYDADASCVFIKFLMPFPSVPSKINVSQLYSHFSEDERNSLFKFYDKNGDIFSKKADLSREDSSLIESIFFSKNVIILADNGHGMTYSTLSDTWMSIGTSDKEFNIYSPNGRIKTGAKGIGRFALDKLSVITKLYTKNELDDFYYWDIDWNQFANVQLLSQVEANLEKMDIALIDKLKELIGDDFSYVENECWDTGSIFILSPTRESWSNRLFNKVNTNLKSLNPLGSIDSFNVYVVNNYFKEFNYTSKDLSIVESLFDYRIQAKYDGDKSIFFSMYRNEINTKLNNIELKINNSIHSFPLEDFWARKAFQSPSFYKDDYHGIINNSLIVTDFLGDELEKIQQIGSFELDFYFLKNAKSTVEIVNDINVRGRKNLLENFSGIKLYRDNFKVRPYGDDGALYDWLSLGERVIKSPAAASHDSGMWRVSPNQLIGSVKISRIENSVLEDMANREGLTLNEYYYIFIDILQKLVEIFESDRQYIFREFAEWKNEIKKSFDTTGTVVDSVVKKKEKKKSKKTTSNSGGNNSEDDTGNQEYSNAEYEDAVYQLYTKSQEFEKTLQILMAFSSSGIITNTFAHEIRRIQTEFTTMDSQLKASIDYILDYNEFTGDEDFNPYVDLETTEKMNQLLGSWIGIIMDAVEKENFEKKDVHLDDFVNKILDSWKPLMAKKAITFEYTPLQDVDSIIPISEVDLYLLFNNFFLNSAWFLESASSGIKKISISFNIQSSFIVIQLKNNGSPLNAVFKNNPNIIFEAGVTSKPNESSTGLGLWICKEVVKRNNGEIHCLNIDDGFSIEIKLPL</sequence>
<dbReference type="PROSITE" id="PS50109">
    <property type="entry name" value="HIS_KIN"/>
    <property type="match status" value="1"/>
</dbReference>
<evidence type="ECO:0000256" key="1">
    <source>
        <dbReference type="SAM" id="MobiDB-lite"/>
    </source>
</evidence>
<dbReference type="Pfam" id="PF02518">
    <property type="entry name" value="HATPase_c"/>
    <property type="match status" value="1"/>
</dbReference>
<dbReference type="GeneID" id="85195579"/>
<reference evidence="3 4" key="1">
    <citation type="submission" date="2023-07" db="EMBL/GenBank/DDBJ databases">
        <title>Closed genoem sequence of Methanomicrococcus sp. Hf6.</title>
        <authorList>
            <person name="Poehlein A."/>
            <person name="Protasov E."/>
            <person name="Platt K."/>
            <person name="Reeh H."/>
            <person name="Daniel R."/>
            <person name="Brune A."/>
        </authorList>
    </citation>
    <scope>NUCLEOTIDE SEQUENCE [LARGE SCALE GENOMIC DNA]</scope>
    <source>
        <strain evidence="3 4">Hf6</strain>
    </source>
</reference>
<organism evidence="3 4">
    <name type="scientific">Methanimicrococcus hongohii</name>
    <dbReference type="NCBI Taxonomy" id="3028295"/>
    <lineage>
        <taxon>Archaea</taxon>
        <taxon>Methanobacteriati</taxon>
        <taxon>Methanobacteriota</taxon>
        <taxon>Stenosarchaea group</taxon>
        <taxon>Methanomicrobia</taxon>
        <taxon>Methanosarcinales</taxon>
        <taxon>Methanosarcinaceae</taxon>
        <taxon>Methanimicrococcus</taxon>
    </lineage>
</organism>
<feature type="region of interest" description="Disordered" evidence="1">
    <location>
        <begin position="547"/>
        <end position="568"/>
    </location>
</feature>
<dbReference type="Gene3D" id="3.30.565.10">
    <property type="entry name" value="Histidine kinase-like ATPase, C-terminal domain"/>
    <property type="match status" value="2"/>
</dbReference>
<proteinExistence type="predicted"/>
<dbReference type="SMART" id="SM00387">
    <property type="entry name" value="HATPase_c"/>
    <property type="match status" value="1"/>
</dbReference>
<gene>
    <name evidence="3" type="ORF">MmiHf6_10310</name>
</gene>
<keyword evidence="4" id="KW-1185">Reference proteome</keyword>
<dbReference type="Pfam" id="PF13589">
    <property type="entry name" value="HATPase_c_3"/>
    <property type="match status" value="1"/>
</dbReference>
<evidence type="ECO:0000313" key="3">
    <source>
        <dbReference type="EMBL" id="WNY23717.1"/>
    </source>
</evidence>
<evidence type="ECO:0000259" key="2">
    <source>
        <dbReference type="PROSITE" id="PS50109"/>
    </source>
</evidence>
<dbReference type="AlphaFoldDB" id="A0AA96VB58"/>
<dbReference type="SUPFAM" id="SSF55874">
    <property type="entry name" value="ATPase domain of HSP90 chaperone/DNA topoisomerase II/histidine kinase"/>
    <property type="match status" value="2"/>
</dbReference>
<protein>
    <recommendedName>
        <fullName evidence="2">Histidine kinase domain-containing protein</fullName>
    </recommendedName>
</protein>
<dbReference type="InterPro" id="IPR005467">
    <property type="entry name" value="His_kinase_dom"/>
</dbReference>
<dbReference type="Proteomes" id="UP001302978">
    <property type="component" value="Chromosome"/>
</dbReference>
<evidence type="ECO:0000313" key="4">
    <source>
        <dbReference type="Proteomes" id="UP001302978"/>
    </source>
</evidence>